<dbReference type="PANTHER" id="PTHR43326">
    <property type="entry name" value="METHIONYL-TRNA SYNTHETASE"/>
    <property type="match status" value="1"/>
</dbReference>
<dbReference type="Pfam" id="PF09334">
    <property type="entry name" value="tRNA-synt_1g"/>
    <property type="match status" value="1"/>
</dbReference>
<evidence type="ECO:0000256" key="6">
    <source>
        <dbReference type="ARBA" id="ARBA00023146"/>
    </source>
</evidence>
<dbReference type="EMBL" id="FR824289">
    <property type="protein sequence ID" value="CCA24532.1"/>
    <property type="molecule type" value="Genomic_DNA"/>
</dbReference>
<reference evidence="10" key="1">
    <citation type="journal article" date="2011" name="PLoS Biol.">
        <title>Gene gain and loss during evolution of obligate parasitism in the white rust pathogen of Arabidopsis thaliana.</title>
        <authorList>
            <person name="Kemen E."/>
            <person name="Gardiner A."/>
            <person name="Schultz-Larsen T."/>
            <person name="Kemen A.C."/>
            <person name="Balmuth A.L."/>
            <person name="Robert-Seilaniantz A."/>
            <person name="Bailey K."/>
            <person name="Holub E."/>
            <person name="Studholme D.J."/>
            <person name="Maclean D."/>
            <person name="Jones J.D."/>
        </authorList>
    </citation>
    <scope>NUCLEOTIDE SEQUENCE</scope>
</reference>
<evidence type="ECO:0000256" key="1">
    <source>
        <dbReference type="ARBA" id="ARBA00012838"/>
    </source>
</evidence>
<evidence type="ECO:0000256" key="4">
    <source>
        <dbReference type="ARBA" id="ARBA00022840"/>
    </source>
</evidence>
<proteinExistence type="inferred from homology"/>
<evidence type="ECO:0000313" key="10">
    <source>
        <dbReference type="EMBL" id="CCA24532.1"/>
    </source>
</evidence>
<dbReference type="Gene3D" id="2.170.220.10">
    <property type="match status" value="1"/>
</dbReference>
<dbReference type="GO" id="GO:0004825">
    <property type="term" value="F:methionine-tRNA ligase activity"/>
    <property type="evidence" value="ECO:0007669"/>
    <property type="project" value="UniProtKB-EC"/>
</dbReference>
<dbReference type="FunFam" id="2.170.220.10:FF:000001">
    <property type="entry name" value="methionine--tRNA ligase, mitochondrial"/>
    <property type="match status" value="1"/>
</dbReference>
<dbReference type="InterPro" id="IPR014729">
    <property type="entry name" value="Rossmann-like_a/b/a_fold"/>
</dbReference>
<keyword evidence="6 8" id="KW-0030">Aminoacyl-tRNA synthetase</keyword>
<evidence type="ECO:0000256" key="2">
    <source>
        <dbReference type="ARBA" id="ARBA00022598"/>
    </source>
</evidence>
<evidence type="ECO:0000256" key="7">
    <source>
        <dbReference type="ARBA" id="ARBA00047364"/>
    </source>
</evidence>
<keyword evidence="3 8" id="KW-0547">Nucleotide-binding</keyword>
<dbReference type="InterPro" id="IPR014758">
    <property type="entry name" value="Met-tRNA_synth"/>
</dbReference>
<keyword evidence="2 8" id="KW-0436">Ligase</keyword>
<evidence type="ECO:0000259" key="9">
    <source>
        <dbReference type="Pfam" id="PF09334"/>
    </source>
</evidence>
<dbReference type="Gene3D" id="1.10.730.10">
    <property type="entry name" value="Isoleucyl-tRNA Synthetase, Domain 1"/>
    <property type="match status" value="1"/>
</dbReference>
<dbReference type="InterPro" id="IPR041872">
    <property type="entry name" value="Anticodon_Met"/>
</dbReference>
<dbReference type="AlphaFoldDB" id="F0WT45"/>
<dbReference type="SUPFAM" id="SSF52374">
    <property type="entry name" value="Nucleotidylyl transferase"/>
    <property type="match status" value="1"/>
</dbReference>
<dbReference type="CDD" id="cd00814">
    <property type="entry name" value="MetRS_core"/>
    <property type="match status" value="1"/>
</dbReference>
<sequence>MSAVSVSMLRYAGCIPVHLSRRWYSSKLVSSVSNASNRRMMITTPIYYVNSSPHIGHLHSSVLADALARWYNMKKGPNSIDALLTTGTDEHGLKVQQAAEKANAADYASFCDAISNQFRELFLHANMDYTEFVRTSDSKHHRSVRAFWNQLYGNGYIYLGQHEAWYCQSDESFLTEMQVEDSIRSTAGPDGEIINETYKISKESGHTVEKLKEVNYKFRLSAFQQPLLEWLESSPDVIVPKTRYNEVNHYTVRATIKAGLRDISVSRLHEKIKWAITVPDDSQHCIYVWLDALTNYLTCAGYPDAEKLDRVWPPDYHIVGKDILKFHAIYWPAFLMAAGLPLPKRIVAHAHWTVKDIKMSKSLGNVVNPFEIIKKYGTDAVRYYLLREGVLGSDGDFKLSLLENRLSSELADTLGNLVSRSTARSFLVDGSVPRRPITLTPDDLELMKEGDAIAAKVAVDFQIPDFHQGLQRIILYLHKLNRYFSSNEPWVLKTALDSQTLRPAEAEQATERLQGILNITIDATRLCTILLQPAIPEAAERILDYLGVPRNERAFVNARFTSSDTSWCQRIENTTRFIPFRKYQCCVVP</sequence>
<feature type="domain" description="Methionyl/Leucyl tRNA synthetase" evidence="9">
    <location>
        <begin position="41"/>
        <end position="421"/>
    </location>
</feature>
<dbReference type="HOGENOM" id="CLU_009710_9_0_1"/>
<evidence type="ECO:0000256" key="5">
    <source>
        <dbReference type="ARBA" id="ARBA00022917"/>
    </source>
</evidence>
<dbReference type="PANTHER" id="PTHR43326:SF1">
    <property type="entry name" value="METHIONINE--TRNA LIGASE, MITOCHONDRIAL"/>
    <property type="match status" value="1"/>
</dbReference>
<protein>
    <recommendedName>
        <fullName evidence="1">methionine--tRNA ligase</fullName>
        <ecNumber evidence="1">6.1.1.10</ecNumber>
    </recommendedName>
</protein>
<dbReference type="GO" id="GO:0005524">
    <property type="term" value="F:ATP binding"/>
    <property type="evidence" value="ECO:0007669"/>
    <property type="project" value="UniProtKB-KW"/>
</dbReference>
<dbReference type="InterPro" id="IPR009080">
    <property type="entry name" value="tRNAsynth_Ia_anticodon-bd"/>
</dbReference>
<dbReference type="SUPFAM" id="SSF47323">
    <property type="entry name" value="Anticodon-binding domain of a subclass of class I aminoacyl-tRNA synthetases"/>
    <property type="match status" value="1"/>
</dbReference>
<dbReference type="NCBIfam" id="TIGR00398">
    <property type="entry name" value="metG"/>
    <property type="match status" value="1"/>
</dbReference>
<organism evidence="10">
    <name type="scientific">Albugo laibachii Nc14</name>
    <dbReference type="NCBI Taxonomy" id="890382"/>
    <lineage>
        <taxon>Eukaryota</taxon>
        <taxon>Sar</taxon>
        <taxon>Stramenopiles</taxon>
        <taxon>Oomycota</taxon>
        <taxon>Peronosporomycetes</taxon>
        <taxon>Albuginales</taxon>
        <taxon>Albuginaceae</taxon>
        <taxon>Albugo</taxon>
    </lineage>
</organism>
<dbReference type="InterPro" id="IPR023457">
    <property type="entry name" value="Met-tRNA_synth_2"/>
</dbReference>
<dbReference type="CDD" id="cd07957">
    <property type="entry name" value="Anticodon_Ia_Met"/>
    <property type="match status" value="1"/>
</dbReference>
<comment type="similarity">
    <text evidence="8">Belongs to the class-I aminoacyl-tRNA synthetase family.</text>
</comment>
<evidence type="ECO:0000256" key="3">
    <source>
        <dbReference type="ARBA" id="ARBA00022741"/>
    </source>
</evidence>
<name>F0WT45_9STRA</name>
<keyword evidence="5 8" id="KW-0648">Protein biosynthesis</keyword>
<dbReference type="InterPro" id="IPR015413">
    <property type="entry name" value="Methionyl/Leucyl_tRNA_Synth"/>
</dbReference>
<gene>
    <name evidence="10" type="ORF">ALNC14_106760</name>
</gene>
<dbReference type="Gene3D" id="3.40.50.620">
    <property type="entry name" value="HUPs"/>
    <property type="match status" value="1"/>
</dbReference>
<dbReference type="PRINTS" id="PR01041">
    <property type="entry name" value="TRNASYNTHMET"/>
</dbReference>
<accession>F0WT45</accession>
<dbReference type="GO" id="GO:0006431">
    <property type="term" value="P:methionyl-tRNA aminoacylation"/>
    <property type="evidence" value="ECO:0007669"/>
    <property type="project" value="InterPro"/>
</dbReference>
<reference evidence="10" key="2">
    <citation type="submission" date="2011-02" db="EMBL/GenBank/DDBJ databases">
        <authorList>
            <person name="MacLean D."/>
        </authorList>
    </citation>
    <scope>NUCLEOTIDE SEQUENCE</scope>
</reference>
<dbReference type="GO" id="GO:0005739">
    <property type="term" value="C:mitochondrion"/>
    <property type="evidence" value="ECO:0007669"/>
    <property type="project" value="UniProtKB-ARBA"/>
</dbReference>
<dbReference type="InterPro" id="IPR033911">
    <property type="entry name" value="MetRS_core"/>
</dbReference>
<evidence type="ECO:0000256" key="8">
    <source>
        <dbReference type="RuleBase" id="RU363039"/>
    </source>
</evidence>
<keyword evidence="4 8" id="KW-0067">ATP-binding</keyword>
<dbReference type="EC" id="6.1.1.10" evidence="1"/>
<comment type="catalytic activity">
    <reaction evidence="7">
        <text>tRNA(Met) + L-methionine + ATP = L-methionyl-tRNA(Met) + AMP + diphosphate</text>
        <dbReference type="Rhea" id="RHEA:13481"/>
        <dbReference type="Rhea" id="RHEA-COMP:9667"/>
        <dbReference type="Rhea" id="RHEA-COMP:9698"/>
        <dbReference type="ChEBI" id="CHEBI:30616"/>
        <dbReference type="ChEBI" id="CHEBI:33019"/>
        <dbReference type="ChEBI" id="CHEBI:57844"/>
        <dbReference type="ChEBI" id="CHEBI:78442"/>
        <dbReference type="ChEBI" id="CHEBI:78530"/>
        <dbReference type="ChEBI" id="CHEBI:456215"/>
        <dbReference type="EC" id="6.1.1.10"/>
    </reaction>
</comment>